<evidence type="ECO:0000256" key="1">
    <source>
        <dbReference type="SAM" id="SignalP"/>
    </source>
</evidence>
<dbReference type="AlphaFoldDB" id="A0A3D8SF54"/>
<sequence>MAVLKKLLAAVIGFSSLAFVSAQIYNPAEFCTDAYNTTDGVAEGTGFCAAIPADVGVCHTFADFPADSALAGNLSFVYIPAPYTYHCNLYQDASCSDTAYYWASSGHNDLTISLGGYNDNVDSWLCIAS</sequence>
<evidence type="ECO:0000313" key="3">
    <source>
        <dbReference type="Proteomes" id="UP000256645"/>
    </source>
</evidence>
<feature type="chain" id="PRO_5017748547" description="Small secreted protein" evidence="1">
    <location>
        <begin position="23"/>
        <end position="129"/>
    </location>
</feature>
<proteinExistence type="predicted"/>
<feature type="signal peptide" evidence="1">
    <location>
        <begin position="1"/>
        <end position="22"/>
    </location>
</feature>
<name>A0A3D8SF54_9HELO</name>
<evidence type="ECO:0000313" key="2">
    <source>
        <dbReference type="EMBL" id="RDW84952.1"/>
    </source>
</evidence>
<dbReference type="OrthoDB" id="3448645at2759"/>
<keyword evidence="3" id="KW-1185">Reference proteome</keyword>
<gene>
    <name evidence="2" type="ORF">BP6252_02542</name>
</gene>
<keyword evidence="1" id="KW-0732">Signal</keyword>
<accession>A0A3D8SF54</accession>
<dbReference type="Proteomes" id="UP000256645">
    <property type="component" value="Unassembled WGS sequence"/>
</dbReference>
<organism evidence="2 3">
    <name type="scientific">Coleophoma cylindrospora</name>
    <dbReference type="NCBI Taxonomy" id="1849047"/>
    <lineage>
        <taxon>Eukaryota</taxon>
        <taxon>Fungi</taxon>
        <taxon>Dikarya</taxon>
        <taxon>Ascomycota</taxon>
        <taxon>Pezizomycotina</taxon>
        <taxon>Leotiomycetes</taxon>
        <taxon>Helotiales</taxon>
        <taxon>Dermateaceae</taxon>
        <taxon>Coleophoma</taxon>
    </lineage>
</organism>
<dbReference type="EMBL" id="PDLM01000002">
    <property type="protein sequence ID" value="RDW84952.1"/>
    <property type="molecule type" value="Genomic_DNA"/>
</dbReference>
<reference evidence="2 3" key="1">
    <citation type="journal article" date="2018" name="IMA Fungus">
        <title>IMA Genome-F 9: Draft genome sequence of Annulohypoxylon stygium, Aspergillus mulundensis, Berkeleyomyces basicola (syn. Thielaviopsis basicola), Ceratocystis smalleyi, two Cercospora beticola strains, Coleophoma cylindrospora, Fusarium fracticaudum, Phialophora cf. hyalina, and Morchella septimelata.</title>
        <authorList>
            <person name="Wingfield B.D."/>
            <person name="Bills G.F."/>
            <person name="Dong Y."/>
            <person name="Huang W."/>
            <person name="Nel W.J."/>
            <person name="Swalarsk-Parry B.S."/>
            <person name="Vaghefi N."/>
            <person name="Wilken P.M."/>
            <person name="An Z."/>
            <person name="de Beer Z.W."/>
            <person name="De Vos L."/>
            <person name="Chen L."/>
            <person name="Duong T.A."/>
            <person name="Gao Y."/>
            <person name="Hammerbacher A."/>
            <person name="Kikkert J.R."/>
            <person name="Li Y."/>
            <person name="Li H."/>
            <person name="Li K."/>
            <person name="Li Q."/>
            <person name="Liu X."/>
            <person name="Ma X."/>
            <person name="Naidoo K."/>
            <person name="Pethybridge S.J."/>
            <person name="Sun J."/>
            <person name="Steenkamp E.T."/>
            <person name="van der Nest M.A."/>
            <person name="van Wyk S."/>
            <person name="Wingfield M.J."/>
            <person name="Xiong C."/>
            <person name="Yue Q."/>
            <person name="Zhang X."/>
        </authorList>
    </citation>
    <scope>NUCLEOTIDE SEQUENCE [LARGE SCALE GENOMIC DNA]</scope>
    <source>
        <strain evidence="2 3">BP6252</strain>
    </source>
</reference>
<protein>
    <recommendedName>
        <fullName evidence="4">Small secreted protein</fullName>
    </recommendedName>
</protein>
<comment type="caution">
    <text evidence="2">The sequence shown here is derived from an EMBL/GenBank/DDBJ whole genome shotgun (WGS) entry which is preliminary data.</text>
</comment>
<evidence type="ECO:0008006" key="4">
    <source>
        <dbReference type="Google" id="ProtNLM"/>
    </source>
</evidence>